<dbReference type="GO" id="GO:0010304">
    <property type="term" value="P:PSII associated light-harvesting complex II catabolic process"/>
    <property type="evidence" value="ECO:0007669"/>
    <property type="project" value="TreeGrafter"/>
</dbReference>
<evidence type="ECO:0000313" key="2">
    <source>
        <dbReference type="Proteomes" id="UP001190700"/>
    </source>
</evidence>
<dbReference type="Pfam" id="PF00106">
    <property type="entry name" value="adh_short"/>
    <property type="match status" value="1"/>
</dbReference>
<protein>
    <submittedName>
        <fullName evidence="1">Chlorophyll(Ide) b reductase</fullName>
    </submittedName>
</protein>
<keyword evidence="2" id="KW-1185">Reference proteome</keyword>
<dbReference type="PANTHER" id="PTHR24314:SF26">
    <property type="match status" value="1"/>
</dbReference>
<organism evidence="1 2">
    <name type="scientific">Cymbomonas tetramitiformis</name>
    <dbReference type="NCBI Taxonomy" id="36881"/>
    <lineage>
        <taxon>Eukaryota</taxon>
        <taxon>Viridiplantae</taxon>
        <taxon>Chlorophyta</taxon>
        <taxon>Pyramimonadophyceae</taxon>
        <taxon>Pyramimonadales</taxon>
        <taxon>Pyramimonadaceae</taxon>
        <taxon>Cymbomonas</taxon>
    </lineage>
</organism>
<sequence>MLSLPTHCSQVVSRLLQHRPARSSPLCSHAHRELSSRPSEARASLLLPGKPAGLKHQRITRRKPLTLASAAESDPATSASVRSTSSDKRQLGIVVTGGTKGFGYALVREFLCAGDRVVLCGRTEARVAAAVASLLEDFPDAELYGIQCNVQSAEDMAELARFSCDQLGTIDRWINNAGVVSEKVPLFEVSTEDIATVCSTNVLGSMLGCREAILTMRAQADSPVPVYHVFNFGFSAWGALFSSSTCSHKATKKALAQLTTSLSEELTKAGVTSVGVHNLSPGMVVTDLLLKGSTPVARRFFNVLAEEAETVAATLAPQVRQVSGTNGSLEYLSLPDAFRRVVTGVPQIINGGRFFDKEGNRVPERGAKYQENGVRKWYEVPAEEELV</sequence>
<evidence type="ECO:0000313" key="1">
    <source>
        <dbReference type="EMBL" id="KAK3238256.1"/>
    </source>
</evidence>
<dbReference type="Gene3D" id="3.40.50.720">
    <property type="entry name" value="NAD(P)-binding Rossmann-like Domain"/>
    <property type="match status" value="1"/>
</dbReference>
<dbReference type="SUPFAM" id="SSF51735">
    <property type="entry name" value="NAD(P)-binding Rossmann-fold domains"/>
    <property type="match status" value="1"/>
</dbReference>
<proteinExistence type="predicted"/>
<dbReference type="GO" id="GO:0015996">
    <property type="term" value="P:chlorophyll catabolic process"/>
    <property type="evidence" value="ECO:0007669"/>
    <property type="project" value="TreeGrafter"/>
</dbReference>
<reference evidence="1 2" key="1">
    <citation type="journal article" date="2015" name="Genome Biol. Evol.">
        <title>Comparative Genomics of a Bacterivorous Green Alga Reveals Evolutionary Causalities and Consequences of Phago-Mixotrophic Mode of Nutrition.</title>
        <authorList>
            <person name="Burns J.A."/>
            <person name="Paasch A."/>
            <person name="Narechania A."/>
            <person name="Kim E."/>
        </authorList>
    </citation>
    <scope>NUCLEOTIDE SEQUENCE [LARGE SCALE GENOMIC DNA]</scope>
    <source>
        <strain evidence="1 2">PLY_AMNH</strain>
    </source>
</reference>
<gene>
    <name evidence="1" type="ORF">CYMTET_51717</name>
</gene>
<dbReference type="EMBL" id="LGRX02034280">
    <property type="protein sequence ID" value="KAK3238256.1"/>
    <property type="molecule type" value="Genomic_DNA"/>
</dbReference>
<dbReference type="InterPro" id="IPR052625">
    <property type="entry name" value="Chl_b_Red"/>
</dbReference>
<dbReference type="PRINTS" id="PR00081">
    <property type="entry name" value="GDHRDH"/>
</dbReference>
<name>A0AAE0BKG3_9CHLO</name>
<dbReference type="InterPro" id="IPR036291">
    <property type="entry name" value="NAD(P)-bd_dom_sf"/>
</dbReference>
<dbReference type="InterPro" id="IPR002347">
    <property type="entry name" value="SDR_fam"/>
</dbReference>
<dbReference type="Proteomes" id="UP001190700">
    <property type="component" value="Unassembled WGS sequence"/>
</dbReference>
<dbReference type="AlphaFoldDB" id="A0AAE0BKG3"/>
<comment type="caution">
    <text evidence="1">The sequence shown here is derived from an EMBL/GenBank/DDBJ whole genome shotgun (WGS) entry which is preliminary data.</text>
</comment>
<dbReference type="GO" id="GO:0034256">
    <property type="term" value="F:chlorophyll(ide) b reductase activity"/>
    <property type="evidence" value="ECO:0007669"/>
    <property type="project" value="TreeGrafter"/>
</dbReference>
<dbReference type="PANTHER" id="PTHR24314">
    <property type="entry name" value="NON-SPECIFIC LIPID TRANSFER PROTEIN-RELATED"/>
    <property type="match status" value="1"/>
</dbReference>
<accession>A0AAE0BKG3</accession>
<dbReference type="CDD" id="cd05233">
    <property type="entry name" value="SDR_c"/>
    <property type="match status" value="1"/>
</dbReference>